<evidence type="ECO:0000256" key="5">
    <source>
        <dbReference type="ARBA" id="ARBA00022679"/>
    </source>
</evidence>
<proteinExistence type="inferred from homology"/>
<dbReference type="CDD" id="cd04190">
    <property type="entry name" value="Chitin_synth_C"/>
    <property type="match status" value="1"/>
</dbReference>
<evidence type="ECO:0000313" key="14">
    <source>
        <dbReference type="Proteomes" id="UP000749559"/>
    </source>
</evidence>
<evidence type="ECO:0000256" key="1">
    <source>
        <dbReference type="ARBA" id="ARBA00004651"/>
    </source>
</evidence>
<dbReference type="Proteomes" id="UP000749559">
    <property type="component" value="Unassembled WGS sequence"/>
</dbReference>
<evidence type="ECO:0000256" key="7">
    <source>
        <dbReference type="ARBA" id="ARBA00022989"/>
    </source>
</evidence>
<comment type="caution">
    <text evidence="13">The sequence shown here is derived from an EMBL/GenBank/DDBJ whole genome shotgun (WGS) entry which is preliminary data.</text>
</comment>
<organism evidence="13 14">
    <name type="scientific">Owenia fusiformis</name>
    <name type="common">Polychaete worm</name>
    <dbReference type="NCBI Taxonomy" id="6347"/>
    <lineage>
        <taxon>Eukaryota</taxon>
        <taxon>Metazoa</taxon>
        <taxon>Spiralia</taxon>
        <taxon>Lophotrochozoa</taxon>
        <taxon>Annelida</taxon>
        <taxon>Polychaeta</taxon>
        <taxon>Sedentaria</taxon>
        <taxon>Canalipalpata</taxon>
        <taxon>Sabellida</taxon>
        <taxon>Oweniida</taxon>
        <taxon>Oweniidae</taxon>
        <taxon>Owenia</taxon>
    </lineage>
</organism>
<keyword evidence="5" id="KW-0808">Transferase</keyword>
<comment type="subcellular location">
    <subcellularLocation>
        <location evidence="1">Cell membrane</location>
        <topology evidence="1">Multi-pass membrane protein</topology>
    </subcellularLocation>
</comment>
<evidence type="ECO:0000256" key="10">
    <source>
        <dbReference type="ARBA" id="ARBA00023180"/>
    </source>
</evidence>
<dbReference type="FunFam" id="3.90.550.10:FF:000139">
    <property type="entry name" value="Chitin synthase 8"/>
    <property type="match status" value="1"/>
</dbReference>
<evidence type="ECO:0000256" key="6">
    <source>
        <dbReference type="ARBA" id="ARBA00022692"/>
    </source>
</evidence>
<name>A0A8J1U6E1_OWEFU</name>
<dbReference type="PANTHER" id="PTHR22914:SF42">
    <property type="entry name" value="CHITIN SYNTHASE"/>
    <property type="match status" value="1"/>
</dbReference>
<reference evidence="13" key="1">
    <citation type="submission" date="2022-03" db="EMBL/GenBank/DDBJ databases">
        <authorList>
            <person name="Martin C."/>
        </authorList>
    </citation>
    <scope>NUCLEOTIDE SEQUENCE</scope>
</reference>
<keyword evidence="8" id="KW-0175">Coiled coil</keyword>
<evidence type="ECO:0000256" key="9">
    <source>
        <dbReference type="ARBA" id="ARBA00023136"/>
    </source>
</evidence>
<keyword evidence="9" id="KW-0472">Membrane</keyword>
<comment type="similarity">
    <text evidence="11">Belongs to the chitin synthase family. Class IV subfamily.</text>
</comment>
<dbReference type="GO" id="GO:0004100">
    <property type="term" value="F:chitin synthase activity"/>
    <property type="evidence" value="ECO:0007669"/>
    <property type="project" value="UniProtKB-EC"/>
</dbReference>
<dbReference type="GO" id="GO:0005886">
    <property type="term" value="C:plasma membrane"/>
    <property type="evidence" value="ECO:0007669"/>
    <property type="project" value="UniProtKB-SubCell"/>
</dbReference>
<dbReference type="InterPro" id="IPR004835">
    <property type="entry name" value="Chitin_synth"/>
</dbReference>
<accession>A0A8J1U6E1</accession>
<keyword evidence="6" id="KW-0812">Transmembrane</keyword>
<evidence type="ECO:0000256" key="3">
    <source>
        <dbReference type="ARBA" id="ARBA00022475"/>
    </source>
</evidence>
<dbReference type="GO" id="GO:0006031">
    <property type="term" value="P:chitin biosynthetic process"/>
    <property type="evidence" value="ECO:0007669"/>
    <property type="project" value="TreeGrafter"/>
</dbReference>
<dbReference type="AlphaFoldDB" id="A0A8J1U6E1"/>
<evidence type="ECO:0000256" key="12">
    <source>
        <dbReference type="ARBA" id="ARBA00048014"/>
    </source>
</evidence>
<dbReference type="OrthoDB" id="370884at2759"/>
<dbReference type="PANTHER" id="PTHR22914">
    <property type="entry name" value="CHITIN SYNTHASE"/>
    <property type="match status" value="1"/>
</dbReference>
<feature type="non-terminal residue" evidence="13">
    <location>
        <position position="1"/>
    </location>
</feature>
<dbReference type="SUPFAM" id="SSF53448">
    <property type="entry name" value="Nucleotide-diphospho-sugar transferases"/>
    <property type="match status" value="1"/>
</dbReference>
<protein>
    <recommendedName>
        <fullName evidence="2">chitin synthase</fullName>
        <ecNumber evidence="2">2.4.1.16</ecNumber>
    </recommendedName>
</protein>
<dbReference type="EC" id="2.4.1.16" evidence="2"/>
<dbReference type="Pfam" id="PF03142">
    <property type="entry name" value="Chitin_synth_2"/>
    <property type="match status" value="1"/>
</dbReference>
<keyword evidence="7" id="KW-1133">Transmembrane helix</keyword>
<evidence type="ECO:0000313" key="13">
    <source>
        <dbReference type="EMBL" id="CAH1795044.1"/>
    </source>
</evidence>
<dbReference type="EMBL" id="CAIIXF020000009">
    <property type="protein sequence ID" value="CAH1795044.1"/>
    <property type="molecule type" value="Genomic_DNA"/>
</dbReference>
<keyword evidence="4" id="KW-0328">Glycosyltransferase</keyword>
<gene>
    <name evidence="13" type="ORF">OFUS_LOCUS19638</name>
</gene>
<evidence type="ECO:0000256" key="2">
    <source>
        <dbReference type="ARBA" id="ARBA00012543"/>
    </source>
</evidence>
<comment type="catalytic activity">
    <reaction evidence="12">
        <text>[(1-&gt;4)-N-acetyl-beta-D-glucosaminyl](n) + UDP-N-acetyl-alpha-D-glucosamine = [(1-&gt;4)-N-acetyl-beta-D-glucosaminyl](n+1) + UDP + H(+)</text>
        <dbReference type="Rhea" id="RHEA:16637"/>
        <dbReference type="Rhea" id="RHEA-COMP:9593"/>
        <dbReference type="Rhea" id="RHEA-COMP:9595"/>
        <dbReference type="ChEBI" id="CHEBI:15378"/>
        <dbReference type="ChEBI" id="CHEBI:17029"/>
        <dbReference type="ChEBI" id="CHEBI:57705"/>
        <dbReference type="ChEBI" id="CHEBI:58223"/>
        <dbReference type="EC" id="2.4.1.16"/>
    </reaction>
</comment>
<keyword evidence="3" id="KW-1003">Cell membrane</keyword>
<keyword evidence="14" id="KW-1185">Reference proteome</keyword>
<evidence type="ECO:0000256" key="4">
    <source>
        <dbReference type="ARBA" id="ARBA00022676"/>
    </source>
</evidence>
<sequence length="1007" mass="115429">DEQHFKFSEKKKSLDIIREELKMEHDDMEEERRTRKRYDTLTKQRDKTPKLLMCATMWHENEREMIQLMKSLFRMDIDQSARRNAQEYLGVTDPDYYEFEAHIFFDDAFEAHGLDDEYFKVNSFVKQFISIIDLAASAVHGVKLHLPQPMKVLTPYGGKLELRLPGGNRVIVHLKDKTKIRHKKRWSQVMYMYYFLGRNIWEKITNPKRKQAVAENTYLLALDGDVDFKPLAVTMLLDLMRRNIKVGAACGRIHPIGTGPLVWYQKFEYAVGHWFQKSTEHVIGCVLCSPGCFSLFRGSALMDDNVARRYTKVATEPMHYVQYDQGEDRWLCTLLLQQGYRVEYSAAADALTYAPEGFSEFFNQRRRWTPSTLANILDLLMSAKQTTKMNDNISWLYMAYQGALFGSSILGPGTVFLVIVGALQNLITAPGQPPDNIISISINAALVVGFTMVCLTLKSETQLYIAAIISTIYSVVMMLVMVSTFAAIRDKGLCDVSTLFMIVLISIFVIAGLMHPHEFGCLLYALIYYMVVPSTFVLLMIYSLCNLNNVSWGTREVKKTQFEEEKERLIQEQQTNVPGGLNGTLGAIFARAQQYAGVTKEGITCCGIRCLFDANQQERQMEMRMRAAAELEAKRDIGGDNVEQINHGANGERKLKVNHLGNIVSDDTSIQDDIDSIDSIASVNKPKTWIEDQDLGDGMIIELNAQDKVFWEEMIEAYLKPIDIKPEDKERIELQLKELRNKVVFAFCMINILYITVVYVMQIQRISFKIPCVLPSTGASVIEIQPIGTVFVIFFGFILLLQFVGMIFHRYETFMHIVSTTPITCGTTHLNDQSDEIQHAIATARDLQKLTPDDNVSIASNITINTIVDETDNIKDRLKERRPTTMLKLVKEEEKQKEQIGTLSLAFAKRFLAVKRQVDITNDDLNIEEHLKNIPKEKYSKRRQSLYFLKNRPDLLLKPDLEKRLTLHVEHKDYDAAIKLRQRLDEENKKHGSLTNLEIQGDFPEQV</sequence>
<evidence type="ECO:0000256" key="8">
    <source>
        <dbReference type="ARBA" id="ARBA00023054"/>
    </source>
</evidence>
<dbReference type="InterPro" id="IPR029044">
    <property type="entry name" value="Nucleotide-diphossugar_trans"/>
</dbReference>
<evidence type="ECO:0000256" key="11">
    <source>
        <dbReference type="ARBA" id="ARBA00046329"/>
    </source>
</evidence>
<keyword evidence="10" id="KW-0325">Glycoprotein</keyword>